<accession>A0A1Y2ENH4</accession>
<feature type="region of interest" description="Disordered" evidence="2">
    <location>
        <begin position="88"/>
        <end position="368"/>
    </location>
</feature>
<dbReference type="GO" id="GO:0003700">
    <property type="term" value="F:DNA-binding transcription factor activity"/>
    <property type="evidence" value="ECO:0007669"/>
    <property type="project" value="InterPro"/>
</dbReference>
<dbReference type="Gene3D" id="1.20.5.170">
    <property type="match status" value="1"/>
</dbReference>
<feature type="compositionally biased region" description="Polar residues" evidence="2">
    <location>
        <begin position="185"/>
        <end position="218"/>
    </location>
</feature>
<dbReference type="SUPFAM" id="SSF57959">
    <property type="entry name" value="Leucine zipper domain"/>
    <property type="match status" value="1"/>
</dbReference>
<dbReference type="InParanoid" id="A0A1Y2ENH4"/>
<feature type="domain" description="BZIP" evidence="3">
    <location>
        <begin position="372"/>
        <end position="427"/>
    </location>
</feature>
<dbReference type="InterPro" id="IPR004827">
    <property type="entry name" value="bZIP"/>
</dbReference>
<feature type="compositionally biased region" description="Low complexity" evidence="2">
    <location>
        <begin position="1"/>
        <end position="16"/>
    </location>
</feature>
<dbReference type="SMART" id="SM00338">
    <property type="entry name" value="BRLZ"/>
    <property type="match status" value="1"/>
</dbReference>
<name>A0A1Y2ENH4_9BASI</name>
<feature type="compositionally biased region" description="Pro residues" evidence="2">
    <location>
        <begin position="243"/>
        <end position="255"/>
    </location>
</feature>
<feature type="coiled-coil region" evidence="1">
    <location>
        <begin position="382"/>
        <end position="423"/>
    </location>
</feature>
<feature type="region of interest" description="Disordered" evidence="2">
    <location>
        <begin position="479"/>
        <end position="525"/>
    </location>
</feature>
<proteinExistence type="predicted"/>
<dbReference type="AlphaFoldDB" id="A0A1Y2ENH4"/>
<feature type="compositionally biased region" description="Polar residues" evidence="2">
    <location>
        <begin position="28"/>
        <end position="42"/>
    </location>
</feature>
<keyword evidence="1" id="KW-0175">Coiled coil</keyword>
<keyword evidence="5" id="KW-1185">Reference proteome</keyword>
<organism evidence="4 5">
    <name type="scientific">Leucosporidium creatinivorum</name>
    <dbReference type="NCBI Taxonomy" id="106004"/>
    <lineage>
        <taxon>Eukaryota</taxon>
        <taxon>Fungi</taxon>
        <taxon>Dikarya</taxon>
        <taxon>Basidiomycota</taxon>
        <taxon>Pucciniomycotina</taxon>
        <taxon>Microbotryomycetes</taxon>
        <taxon>Leucosporidiales</taxon>
        <taxon>Leucosporidium</taxon>
    </lineage>
</organism>
<evidence type="ECO:0000313" key="5">
    <source>
        <dbReference type="Proteomes" id="UP000193467"/>
    </source>
</evidence>
<feature type="compositionally biased region" description="Low complexity" evidence="2">
    <location>
        <begin position="500"/>
        <end position="512"/>
    </location>
</feature>
<dbReference type="Pfam" id="PF07716">
    <property type="entry name" value="bZIP_2"/>
    <property type="match status" value="1"/>
</dbReference>
<reference evidence="4 5" key="1">
    <citation type="submission" date="2016-07" db="EMBL/GenBank/DDBJ databases">
        <title>Pervasive Adenine N6-methylation of Active Genes in Fungi.</title>
        <authorList>
            <consortium name="DOE Joint Genome Institute"/>
            <person name="Mondo S.J."/>
            <person name="Dannebaum R.O."/>
            <person name="Kuo R.C."/>
            <person name="Labutti K."/>
            <person name="Haridas S."/>
            <person name="Kuo A."/>
            <person name="Salamov A."/>
            <person name="Ahrendt S.R."/>
            <person name="Lipzen A."/>
            <person name="Sullivan W."/>
            <person name="Andreopoulos W.B."/>
            <person name="Clum A."/>
            <person name="Lindquist E."/>
            <person name="Daum C."/>
            <person name="Ramamoorthy G.K."/>
            <person name="Gryganskyi A."/>
            <person name="Culley D."/>
            <person name="Magnuson J.K."/>
            <person name="James T.Y."/>
            <person name="O'Malley M.A."/>
            <person name="Stajich J.E."/>
            <person name="Spatafora J.W."/>
            <person name="Visel A."/>
            <person name="Grigoriev I.V."/>
        </authorList>
    </citation>
    <scope>NUCLEOTIDE SEQUENCE [LARGE SCALE GENOMIC DNA]</scope>
    <source>
        <strain evidence="4 5">62-1032</strain>
    </source>
</reference>
<feature type="compositionally biased region" description="Basic and acidic residues" evidence="2">
    <location>
        <begin position="281"/>
        <end position="291"/>
    </location>
</feature>
<feature type="compositionally biased region" description="Basic and acidic residues" evidence="2">
    <location>
        <begin position="133"/>
        <end position="145"/>
    </location>
</feature>
<evidence type="ECO:0000259" key="3">
    <source>
        <dbReference type="PROSITE" id="PS50217"/>
    </source>
</evidence>
<dbReference type="InterPro" id="IPR046347">
    <property type="entry name" value="bZIP_sf"/>
</dbReference>
<dbReference type="STRING" id="106004.A0A1Y2ENH4"/>
<protein>
    <recommendedName>
        <fullName evidence="3">BZIP domain-containing protein</fullName>
    </recommendedName>
</protein>
<feature type="region of interest" description="Disordered" evidence="2">
    <location>
        <begin position="1"/>
        <end position="71"/>
    </location>
</feature>
<gene>
    <name evidence="4" type="ORF">BCR35DRAFT_151825</name>
</gene>
<dbReference type="EMBL" id="MCGR01000048">
    <property type="protein sequence ID" value="ORY73088.1"/>
    <property type="molecule type" value="Genomic_DNA"/>
</dbReference>
<sequence>MSAGSGSAGPPSFASFTFANRGEPSPRTPGSNGNSPWSSFLRSSPGLWTSGVRSNSLPPTPSELRSTLGREENPFSAAFSVNALPSSHLDLEKAGDNDQQAEDRVTGDGTAAGTEGKQGGKKRALSVSSLEQLTDKEGGAAEEKAGPSAKRPFAFDGEGGARPEAEQRLSFSTSDPNPGSDFKRTPSTPNTSVEPSPKSSLFDQLNASIPSEFSSHNYYQPAPRPIMLPHTGDTILALHPPSVVSPPLPPPPPFKHQPFSFDKYSLQSTSPAPLPSPPLAKHPEVARDRRLSAPQPHAPTEPPTAATGDRPPPLQHAPSNSTSNPKPSLPPPPVPAAVTVVPGPKKRGRKPKDPNAPVDQEQVAKARLSALERNRIAASKSRAKKKEKAANAESAVADLSASNAQLQATALSLRAELLALRQQVDTFHPDQSRCTCEHIKGYLHREATGGGIPTLDRLAGETLTRDYESHVALGRDEMGFEGMARSESGDPEVEEREEQPAPSEASAEAPVEGRVAIPIRRSVRG</sequence>
<feature type="compositionally biased region" description="Basic and acidic residues" evidence="2">
    <location>
        <begin position="89"/>
        <end position="106"/>
    </location>
</feature>
<evidence type="ECO:0000256" key="2">
    <source>
        <dbReference type="SAM" id="MobiDB-lite"/>
    </source>
</evidence>
<comment type="caution">
    <text evidence="4">The sequence shown here is derived from an EMBL/GenBank/DDBJ whole genome shotgun (WGS) entry which is preliminary data.</text>
</comment>
<dbReference type="Proteomes" id="UP000193467">
    <property type="component" value="Unassembled WGS sequence"/>
</dbReference>
<evidence type="ECO:0000313" key="4">
    <source>
        <dbReference type="EMBL" id="ORY73088.1"/>
    </source>
</evidence>
<evidence type="ECO:0000256" key="1">
    <source>
        <dbReference type="SAM" id="Coils"/>
    </source>
</evidence>
<dbReference type="PROSITE" id="PS50217">
    <property type="entry name" value="BZIP"/>
    <property type="match status" value="1"/>
</dbReference>